<dbReference type="Proteomes" id="UP000075515">
    <property type="component" value="Unassembled WGS sequence"/>
</dbReference>
<sequence length="253" mass="27971">MSSMLLDTTDAAVLQFYASNGGARMFVDAHLTPAVRAYLEAEAQPLRDEPALEHLFEIGCGYGRYLLWALAEGLHYDGLDMVPWLVEMGRSRLRESAPSPLRRKLHVGSAEHLVALWAAEGLAPRRDVTVLFFPFNCFGSLARPERVVRSIAATGARVFLSGFATSAEATRHRRAYYEQNGYAALDASVTDRGVLFTSAEGLRSFAYDRGHLERMFASAGYALARAFAIGPIAAGYMFRPRDFRAPTDVRGER</sequence>
<dbReference type="AlphaFoldDB" id="A0A150SAK0"/>
<evidence type="ECO:0000313" key="1">
    <source>
        <dbReference type="EMBL" id="KYF89469.1"/>
    </source>
</evidence>
<protein>
    <recommendedName>
        <fullName evidence="3">Methyltransferase domain-containing protein</fullName>
    </recommendedName>
</protein>
<evidence type="ECO:0008006" key="3">
    <source>
        <dbReference type="Google" id="ProtNLM"/>
    </source>
</evidence>
<proteinExistence type="predicted"/>
<gene>
    <name evidence="1" type="ORF">BE18_52370</name>
</gene>
<dbReference type="EMBL" id="JEMC01002238">
    <property type="protein sequence ID" value="KYF89469.1"/>
    <property type="molecule type" value="Genomic_DNA"/>
</dbReference>
<name>A0A150SAK0_SORCE</name>
<dbReference type="InterPro" id="IPR029063">
    <property type="entry name" value="SAM-dependent_MTases_sf"/>
</dbReference>
<accession>A0A150SAK0</accession>
<organism evidence="1 2">
    <name type="scientific">Sorangium cellulosum</name>
    <name type="common">Polyangium cellulosum</name>
    <dbReference type="NCBI Taxonomy" id="56"/>
    <lineage>
        <taxon>Bacteria</taxon>
        <taxon>Pseudomonadati</taxon>
        <taxon>Myxococcota</taxon>
        <taxon>Polyangia</taxon>
        <taxon>Polyangiales</taxon>
        <taxon>Polyangiaceae</taxon>
        <taxon>Sorangium</taxon>
    </lineage>
</organism>
<dbReference type="Gene3D" id="3.40.50.150">
    <property type="entry name" value="Vaccinia Virus protein VP39"/>
    <property type="match status" value="1"/>
</dbReference>
<dbReference type="SUPFAM" id="SSF53335">
    <property type="entry name" value="S-adenosyl-L-methionine-dependent methyltransferases"/>
    <property type="match status" value="1"/>
</dbReference>
<reference evidence="1 2" key="1">
    <citation type="submission" date="2014-02" db="EMBL/GenBank/DDBJ databases">
        <title>The small core and large imbalanced accessory genome model reveals a collaborative survival strategy of Sorangium cellulosum strains in nature.</title>
        <authorList>
            <person name="Han K."/>
            <person name="Peng R."/>
            <person name="Blom J."/>
            <person name="Li Y.-Z."/>
        </authorList>
    </citation>
    <scope>NUCLEOTIDE SEQUENCE [LARGE SCALE GENOMIC DNA]</scope>
    <source>
        <strain evidence="1 2">So0149</strain>
    </source>
</reference>
<comment type="caution">
    <text evidence="1">The sequence shown here is derived from an EMBL/GenBank/DDBJ whole genome shotgun (WGS) entry which is preliminary data.</text>
</comment>
<evidence type="ECO:0000313" key="2">
    <source>
        <dbReference type="Proteomes" id="UP000075515"/>
    </source>
</evidence>